<dbReference type="PANTHER" id="PTHR43591:SF24">
    <property type="entry name" value="2-METHOXY-6-POLYPRENYL-1,4-BENZOQUINOL METHYLASE, MITOCHONDRIAL"/>
    <property type="match status" value="1"/>
</dbReference>
<dbReference type="PROSITE" id="PS51608">
    <property type="entry name" value="SAM_MT_UBIE"/>
    <property type="match status" value="1"/>
</dbReference>
<dbReference type="OrthoDB" id="9808140at2"/>
<dbReference type="Gene3D" id="3.40.50.150">
    <property type="entry name" value="Vaccinia Virus protein VP39"/>
    <property type="match status" value="1"/>
</dbReference>
<evidence type="ECO:0000256" key="2">
    <source>
        <dbReference type="ARBA" id="ARBA00022679"/>
    </source>
</evidence>
<dbReference type="HAMAP" id="MF_01813">
    <property type="entry name" value="MenG_UbiE_methyltr"/>
    <property type="match status" value="1"/>
</dbReference>
<evidence type="ECO:0000313" key="5">
    <source>
        <dbReference type="EMBL" id="EHQ90254.1"/>
    </source>
</evidence>
<gene>
    <name evidence="4" type="primary">menG</name>
    <name evidence="5" type="ORF">DesyoDRAFT_3222</name>
</gene>
<dbReference type="HOGENOM" id="CLU_037990_0_0_9"/>
<keyword evidence="1 4" id="KW-0489">Methyltransferase</keyword>
<dbReference type="InterPro" id="IPR004033">
    <property type="entry name" value="UbiE/COQ5_MeTrFase"/>
</dbReference>
<dbReference type="InterPro" id="IPR029063">
    <property type="entry name" value="SAM-dependent_MTases_sf"/>
</dbReference>
<evidence type="ECO:0000256" key="1">
    <source>
        <dbReference type="ARBA" id="ARBA00022603"/>
    </source>
</evidence>
<keyword evidence="4" id="KW-0474">Menaquinone biosynthesis</keyword>
<dbReference type="Proteomes" id="UP000005104">
    <property type="component" value="Chromosome"/>
</dbReference>
<feature type="binding site" evidence="4">
    <location>
        <begin position="110"/>
        <end position="111"/>
    </location>
    <ligand>
        <name>S-adenosyl-L-methionine</name>
        <dbReference type="ChEBI" id="CHEBI:59789"/>
    </ligand>
</feature>
<evidence type="ECO:0000256" key="4">
    <source>
        <dbReference type="HAMAP-Rule" id="MF_01813"/>
    </source>
</evidence>
<reference evidence="5 6" key="1">
    <citation type="submission" date="2011-11" db="EMBL/GenBank/DDBJ databases">
        <title>The Noncontiguous Finished genome of Desulfosporosinus youngiae DSM 17734.</title>
        <authorList>
            <consortium name="US DOE Joint Genome Institute (JGI-PGF)"/>
            <person name="Lucas S."/>
            <person name="Han J."/>
            <person name="Lapidus A."/>
            <person name="Cheng J.-F."/>
            <person name="Goodwin L."/>
            <person name="Pitluck S."/>
            <person name="Peters L."/>
            <person name="Ovchinnikova G."/>
            <person name="Lu M."/>
            <person name="Land M.L."/>
            <person name="Hauser L."/>
            <person name="Pester M."/>
            <person name="Spring S."/>
            <person name="Ollivier B."/>
            <person name="Rattei T."/>
            <person name="Klenk H.-P."/>
            <person name="Wagner M."/>
            <person name="Loy A."/>
            <person name="Woyke T.J."/>
        </authorList>
    </citation>
    <scope>NUCLEOTIDE SEQUENCE [LARGE SCALE GENOMIC DNA]</scope>
    <source>
        <strain evidence="5 6">DSM 17734</strain>
    </source>
</reference>
<dbReference type="InterPro" id="IPR023576">
    <property type="entry name" value="UbiE/COQ5_MeTrFase_CS"/>
</dbReference>
<protein>
    <recommendedName>
        <fullName evidence="4">Demethylmenaquinone methyltransferase</fullName>
        <ecNumber evidence="4">2.1.1.163</ecNumber>
    </recommendedName>
</protein>
<dbReference type="PANTHER" id="PTHR43591">
    <property type="entry name" value="METHYLTRANSFERASE"/>
    <property type="match status" value="1"/>
</dbReference>
<dbReference type="GO" id="GO:0043770">
    <property type="term" value="F:demethylmenaquinone methyltransferase activity"/>
    <property type="evidence" value="ECO:0007669"/>
    <property type="project" value="UniProtKB-UniRule"/>
</dbReference>
<keyword evidence="3 4" id="KW-0949">S-adenosyl-L-methionine</keyword>
<evidence type="ECO:0000313" key="6">
    <source>
        <dbReference type="Proteomes" id="UP000005104"/>
    </source>
</evidence>
<dbReference type="RefSeq" id="WP_007784558.1">
    <property type="nucleotide sequence ID" value="NZ_CM001441.1"/>
</dbReference>
<dbReference type="NCBIfam" id="NF001244">
    <property type="entry name" value="PRK00216.1-5"/>
    <property type="match status" value="1"/>
</dbReference>
<dbReference type="GO" id="GO:0009234">
    <property type="term" value="P:menaquinone biosynthetic process"/>
    <property type="evidence" value="ECO:0007669"/>
    <property type="project" value="UniProtKB-UniRule"/>
</dbReference>
<keyword evidence="2 4" id="KW-0808">Transferase</keyword>
<feature type="binding site" evidence="4">
    <location>
        <position position="82"/>
    </location>
    <ligand>
        <name>S-adenosyl-L-methionine</name>
        <dbReference type="ChEBI" id="CHEBI:59789"/>
    </ligand>
</feature>
<dbReference type="NCBIfam" id="TIGR01934">
    <property type="entry name" value="MenG_MenH_UbiE"/>
    <property type="match status" value="1"/>
</dbReference>
<dbReference type="GO" id="GO:0032259">
    <property type="term" value="P:methylation"/>
    <property type="evidence" value="ECO:0007669"/>
    <property type="project" value="UniProtKB-KW"/>
</dbReference>
<name>H5XVU8_9FIRM</name>
<dbReference type="NCBIfam" id="NF001243">
    <property type="entry name" value="PRK00216.1-4"/>
    <property type="match status" value="1"/>
</dbReference>
<feature type="binding site" evidence="4">
    <location>
        <position position="61"/>
    </location>
    <ligand>
        <name>S-adenosyl-L-methionine</name>
        <dbReference type="ChEBI" id="CHEBI:59789"/>
    </ligand>
</feature>
<comment type="catalytic activity">
    <reaction evidence="4">
        <text>a 2-demethylmenaquinol + S-adenosyl-L-methionine = a menaquinol + S-adenosyl-L-homocysteine + H(+)</text>
        <dbReference type="Rhea" id="RHEA:42640"/>
        <dbReference type="Rhea" id="RHEA-COMP:9539"/>
        <dbReference type="Rhea" id="RHEA-COMP:9563"/>
        <dbReference type="ChEBI" id="CHEBI:15378"/>
        <dbReference type="ChEBI" id="CHEBI:18151"/>
        <dbReference type="ChEBI" id="CHEBI:55437"/>
        <dbReference type="ChEBI" id="CHEBI:57856"/>
        <dbReference type="ChEBI" id="CHEBI:59789"/>
        <dbReference type="EC" id="2.1.1.163"/>
    </reaction>
</comment>
<dbReference type="CDD" id="cd02440">
    <property type="entry name" value="AdoMet_MTases"/>
    <property type="match status" value="1"/>
</dbReference>
<dbReference type="EC" id="2.1.1.163" evidence="4"/>
<keyword evidence="5" id="KW-0830">Ubiquinone</keyword>
<dbReference type="AlphaFoldDB" id="H5XVU8"/>
<organism evidence="5 6">
    <name type="scientific">Desulfosporosinus youngiae DSM 17734</name>
    <dbReference type="NCBI Taxonomy" id="768710"/>
    <lineage>
        <taxon>Bacteria</taxon>
        <taxon>Bacillati</taxon>
        <taxon>Bacillota</taxon>
        <taxon>Clostridia</taxon>
        <taxon>Eubacteriales</taxon>
        <taxon>Desulfitobacteriaceae</taxon>
        <taxon>Desulfosporosinus</taxon>
    </lineage>
</organism>
<comment type="pathway">
    <text evidence="4">Quinol/quinone metabolism; menaquinone biosynthesis; menaquinol from 1,4-dihydroxy-2-naphthoate: step 2/2.</text>
</comment>
<dbReference type="UniPathway" id="UPA00079">
    <property type="reaction ID" value="UER00169"/>
</dbReference>
<dbReference type="eggNOG" id="COG2226">
    <property type="taxonomic scope" value="Bacteria"/>
</dbReference>
<keyword evidence="6" id="KW-1185">Reference proteome</keyword>
<proteinExistence type="inferred from homology"/>
<evidence type="ECO:0000256" key="3">
    <source>
        <dbReference type="ARBA" id="ARBA00022691"/>
    </source>
</evidence>
<accession>H5XVU8</accession>
<dbReference type="EMBL" id="CM001441">
    <property type="protein sequence ID" value="EHQ90254.1"/>
    <property type="molecule type" value="Genomic_DNA"/>
</dbReference>
<dbReference type="Pfam" id="PF01209">
    <property type="entry name" value="Ubie_methyltran"/>
    <property type="match status" value="1"/>
</dbReference>
<comment type="function">
    <text evidence="4">Methyltransferase required for the conversion of demethylmenaquinol (DMKH2) to menaquinol (MKH2).</text>
</comment>
<sequence>MDFAGKDKATYVKETFNAIAARYDLMNSLMSLGMDKRWRRLAVKEVGAKPGMHILDVCCGTGQLSMELGRAVAPEGSVTGLDFSQKMLEVAEKSLLQTSNPGHIRFIQGNAMELPFSDNSFDGVTVGWGLRNLPDLRQGLREMVRNVKPGGKVVSLDMAKPSLFGFKQAYWLYFEKLIPLMGKVWAKKASAYQYLHDSAREFPAQEELVKLFAECGLQDAHFTNLAGGVVAIVSGTKPRD</sequence>
<dbReference type="SUPFAM" id="SSF53335">
    <property type="entry name" value="S-adenosyl-L-methionine-dependent methyltransferases"/>
    <property type="match status" value="1"/>
</dbReference>
<comment type="similarity">
    <text evidence="4">Belongs to the class I-like SAM-binding methyltransferase superfamily. MenG/UbiE family.</text>
</comment>
<dbReference type="PROSITE" id="PS01183">
    <property type="entry name" value="UBIE_1"/>
    <property type="match status" value="1"/>
</dbReference>
<comment type="caution">
    <text evidence="4">Lacks conserved residue(s) required for the propagation of feature annotation.</text>
</comment>
<dbReference type="STRING" id="768710.DesyoDRAFT_3222"/>